<dbReference type="Proteomes" id="UP000603912">
    <property type="component" value="Unassembled WGS sequence"/>
</dbReference>
<feature type="binding site" evidence="12">
    <location>
        <position position="276"/>
    </location>
    <ligand>
        <name>K(+)</name>
        <dbReference type="ChEBI" id="CHEBI:29103"/>
    </ligand>
</feature>
<keyword evidence="6 12" id="KW-0547">Nucleotide-binding</keyword>
<evidence type="ECO:0000256" key="8">
    <source>
        <dbReference type="ARBA" id="ARBA00022840"/>
    </source>
</evidence>
<sequence length="307" mass="30581">MSRVFVLGNATLDCIQTIPRLPAPGETLLADSLLRCPGGKGLNQAVACARTGAATVLVAPLGRDADAAVLAAAAAAEPGLAARWMESAAPTDYSAIWVAAGGENMIVSSAAAARGLAEADAIAALDDLRAGDILLLQGNLTREVTMAAARLGRERGARTALNTAPIAWDMAEALALFDIVIANAVEAAQVTGADARSAAAALAPGRIAIVTLGRDGAVMARDGVLTPVAAPRVKAVDTAGAGDVFVGVFVGALCRGAAPDRAIRAATAAAAIAVTRPGTVPSFPSSIELAPLLAEQPKAGDAGQRTA</sequence>
<comment type="caution">
    <text evidence="14">The sequence shown here is derived from an EMBL/GenBank/DDBJ whole genome shotgun (WGS) entry which is preliminary data.</text>
</comment>
<feature type="binding site" evidence="12">
    <location>
        <position position="273"/>
    </location>
    <ligand>
        <name>K(+)</name>
        <dbReference type="ChEBI" id="CHEBI:29103"/>
    </ligand>
</feature>
<organism evidence="14 15">
    <name type="scientific">Alsobacter metallidurans</name>
    <dbReference type="NCBI Taxonomy" id="340221"/>
    <lineage>
        <taxon>Bacteria</taxon>
        <taxon>Pseudomonadati</taxon>
        <taxon>Pseudomonadota</taxon>
        <taxon>Alphaproteobacteria</taxon>
        <taxon>Hyphomicrobiales</taxon>
        <taxon>Alsobacteraceae</taxon>
        <taxon>Alsobacter</taxon>
    </lineage>
</organism>
<feature type="binding site" evidence="12">
    <location>
        <position position="278"/>
    </location>
    <ligand>
        <name>K(+)</name>
        <dbReference type="ChEBI" id="CHEBI:29103"/>
    </ligand>
</feature>
<dbReference type="GO" id="GO:0005524">
    <property type="term" value="F:ATP binding"/>
    <property type="evidence" value="ECO:0007669"/>
    <property type="project" value="UniProtKB-UniRule"/>
</dbReference>
<keyword evidence="10 12" id="KW-0630">Potassium</keyword>
<evidence type="ECO:0000256" key="12">
    <source>
        <dbReference type="HAMAP-Rule" id="MF_01987"/>
    </source>
</evidence>
<dbReference type="PANTHER" id="PTHR10584:SF166">
    <property type="entry name" value="RIBOKINASE"/>
    <property type="match status" value="1"/>
</dbReference>
<dbReference type="HAMAP" id="MF_01987">
    <property type="entry name" value="Ribokinase"/>
    <property type="match status" value="1"/>
</dbReference>
<comment type="subcellular location">
    <subcellularLocation>
        <location evidence="12">Cytoplasm</location>
    </subcellularLocation>
</comment>
<dbReference type="EC" id="2.7.1.15" evidence="2 12"/>
<feature type="binding site" evidence="12">
    <location>
        <position position="183"/>
    </location>
    <ligand>
        <name>ATP</name>
        <dbReference type="ChEBI" id="CHEBI:30616"/>
    </ligand>
</feature>
<dbReference type="InterPro" id="IPR011611">
    <property type="entry name" value="PfkB_dom"/>
</dbReference>
<evidence type="ECO:0000256" key="4">
    <source>
        <dbReference type="ARBA" id="ARBA00022679"/>
    </source>
</evidence>
<dbReference type="RefSeq" id="WP_188517835.1">
    <property type="nucleotide sequence ID" value="NZ_BMES01000002.1"/>
</dbReference>
<feature type="binding site" evidence="12">
    <location>
        <begin position="242"/>
        <end position="243"/>
    </location>
    <ligand>
        <name>ATP</name>
        <dbReference type="ChEBI" id="CHEBI:30616"/>
    </ligand>
</feature>
<dbReference type="GO" id="GO:0019303">
    <property type="term" value="P:D-ribose catabolic process"/>
    <property type="evidence" value="ECO:0007669"/>
    <property type="project" value="UniProtKB-UniRule"/>
</dbReference>
<feature type="binding site" evidence="12">
    <location>
        <position position="282"/>
    </location>
    <ligand>
        <name>K(+)</name>
        <dbReference type="ChEBI" id="CHEBI:29103"/>
    </ligand>
</feature>
<comment type="function">
    <text evidence="12">Catalyzes the phosphorylation of ribose at O-5 in a reaction requiring ATP and magnesium. The resulting D-ribose-5-phosphate can then be used either for sythesis of nucleotides, histidine, and tryptophan, or as a component of the pentose phosphate pathway.</text>
</comment>
<comment type="cofactor">
    <cofactor evidence="12">
        <name>Mg(2+)</name>
        <dbReference type="ChEBI" id="CHEBI:18420"/>
    </cofactor>
    <text evidence="12">Requires a divalent cation, most likely magnesium in vivo, as an electrophilic catalyst to aid phosphoryl group transfer. It is the chelate of the metal and the nucleotide that is the actual substrate.</text>
</comment>
<dbReference type="AlphaFoldDB" id="A0A917I6E1"/>
<dbReference type="GO" id="GO:0005829">
    <property type="term" value="C:cytosol"/>
    <property type="evidence" value="ECO:0007669"/>
    <property type="project" value="TreeGrafter"/>
</dbReference>
<accession>A0A917I6E1</accession>
<gene>
    <name evidence="12 14" type="primary">rbsK</name>
    <name evidence="14" type="ORF">GCM10007036_22150</name>
</gene>
<evidence type="ECO:0000256" key="3">
    <source>
        <dbReference type="ARBA" id="ARBA00016943"/>
    </source>
</evidence>
<dbReference type="EMBL" id="BMES01000002">
    <property type="protein sequence ID" value="GGH19328.1"/>
    <property type="molecule type" value="Genomic_DNA"/>
</dbReference>
<evidence type="ECO:0000256" key="10">
    <source>
        <dbReference type="ARBA" id="ARBA00022958"/>
    </source>
</evidence>
<evidence type="ECO:0000256" key="11">
    <source>
        <dbReference type="ARBA" id="ARBA00023277"/>
    </source>
</evidence>
<evidence type="ECO:0000256" key="2">
    <source>
        <dbReference type="ARBA" id="ARBA00012035"/>
    </source>
</evidence>
<evidence type="ECO:0000256" key="9">
    <source>
        <dbReference type="ARBA" id="ARBA00022842"/>
    </source>
</evidence>
<comment type="pathway">
    <text evidence="12">Carbohydrate metabolism; D-ribose degradation; D-ribose 5-phosphate from beta-D-ribopyranose: step 2/2.</text>
</comment>
<evidence type="ECO:0000256" key="1">
    <source>
        <dbReference type="ARBA" id="ARBA00005380"/>
    </source>
</evidence>
<comment type="similarity">
    <text evidence="1">Belongs to the carbohydrate kinase pfkB family.</text>
</comment>
<dbReference type="InterPro" id="IPR011877">
    <property type="entry name" value="Ribokinase"/>
</dbReference>
<evidence type="ECO:0000256" key="5">
    <source>
        <dbReference type="ARBA" id="ARBA00022723"/>
    </source>
</evidence>
<dbReference type="Pfam" id="PF00294">
    <property type="entry name" value="PfkB"/>
    <property type="match status" value="1"/>
</dbReference>
<keyword evidence="5 12" id="KW-0479">Metal-binding</keyword>
<keyword evidence="9 12" id="KW-0460">Magnesium</keyword>
<evidence type="ECO:0000313" key="14">
    <source>
        <dbReference type="EMBL" id="GGH19328.1"/>
    </source>
</evidence>
<comment type="catalytic activity">
    <reaction evidence="12">
        <text>D-ribose + ATP = D-ribose 5-phosphate + ADP + H(+)</text>
        <dbReference type="Rhea" id="RHEA:13697"/>
        <dbReference type="ChEBI" id="CHEBI:15378"/>
        <dbReference type="ChEBI" id="CHEBI:30616"/>
        <dbReference type="ChEBI" id="CHEBI:47013"/>
        <dbReference type="ChEBI" id="CHEBI:78346"/>
        <dbReference type="ChEBI" id="CHEBI:456216"/>
        <dbReference type="EC" id="2.7.1.15"/>
    </reaction>
</comment>
<dbReference type="GO" id="GO:0004747">
    <property type="term" value="F:ribokinase activity"/>
    <property type="evidence" value="ECO:0007669"/>
    <property type="project" value="UniProtKB-UniRule"/>
</dbReference>
<reference evidence="14" key="2">
    <citation type="submission" date="2020-09" db="EMBL/GenBank/DDBJ databases">
        <authorList>
            <person name="Sun Q."/>
            <person name="Zhou Y."/>
        </authorList>
    </citation>
    <scope>NUCLEOTIDE SEQUENCE</scope>
    <source>
        <strain evidence="14">CGMCC 1.12214</strain>
    </source>
</reference>
<comment type="similarity">
    <text evidence="12">Belongs to the carbohydrate kinase PfkB family. Ribokinase subfamily.</text>
</comment>
<comment type="subunit">
    <text evidence="12">Homodimer.</text>
</comment>
<feature type="binding site" evidence="12">
    <location>
        <position position="237"/>
    </location>
    <ligand>
        <name>K(+)</name>
        <dbReference type="ChEBI" id="CHEBI:29103"/>
    </ligand>
</feature>
<keyword evidence="4 12" id="KW-0808">Transferase</keyword>
<proteinExistence type="inferred from homology"/>
<dbReference type="InterPro" id="IPR002173">
    <property type="entry name" value="Carboh/pur_kinase_PfkB_CS"/>
</dbReference>
<dbReference type="InterPro" id="IPR029056">
    <property type="entry name" value="Ribokinase-like"/>
</dbReference>
<protein>
    <recommendedName>
        <fullName evidence="3 12">Ribokinase</fullName>
        <shortName evidence="12">RK</shortName>
        <ecNumber evidence="2 12">2.7.1.15</ecNumber>
    </recommendedName>
</protein>
<comment type="activity regulation">
    <text evidence="12">Activated by a monovalent cation that binds near, but not in, the active site. The most likely occupant of the site in vivo is potassium. Ion binding induces a conformational change that may alter substrate affinity.</text>
</comment>
<dbReference type="PANTHER" id="PTHR10584">
    <property type="entry name" value="SUGAR KINASE"/>
    <property type="match status" value="1"/>
</dbReference>
<keyword evidence="11 12" id="KW-0119">Carbohydrate metabolism</keyword>
<dbReference type="PRINTS" id="PR00990">
    <property type="entry name" value="RIBOKINASE"/>
</dbReference>
<feature type="binding site" evidence="12">
    <location>
        <begin position="39"/>
        <end position="43"/>
    </location>
    <ligand>
        <name>substrate</name>
    </ligand>
</feature>
<name>A0A917I6E1_9HYPH</name>
<evidence type="ECO:0000259" key="13">
    <source>
        <dbReference type="Pfam" id="PF00294"/>
    </source>
</evidence>
<keyword evidence="12" id="KW-0963">Cytoplasm</keyword>
<feature type="binding site" evidence="12">
    <location>
        <begin position="211"/>
        <end position="216"/>
    </location>
    <ligand>
        <name>ATP</name>
        <dbReference type="ChEBI" id="CHEBI:30616"/>
    </ligand>
</feature>
<feature type="binding site" evidence="12">
    <location>
        <position position="243"/>
    </location>
    <ligand>
        <name>substrate</name>
    </ligand>
</feature>
<evidence type="ECO:0000313" key="15">
    <source>
        <dbReference type="Proteomes" id="UP000603912"/>
    </source>
</evidence>
<feature type="binding site" evidence="12">
    <location>
        <position position="239"/>
    </location>
    <ligand>
        <name>K(+)</name>
        <dbReference type="ChEBI" id="CHEBI:29103"/>
    </ligand>
</feature>
<feature type="domain" description="Carbohydrate kinase PfkB" evidence="13">
    <location>
        <begin position="1"/>
        <end position="284"/>
    </location>
</feature>
<dbReference type="PROSITE" id="PS00583">
    <property type="entry name" value="PFKB_KINASES_1"/>
    <property type="match status" value="1"/>
</dbReference>
<evidence type="ECO:0000256" key="6">
    <source>
        <dbReference type="ARBA" id="ARBA00022741"/>
    </source>
</evidence>
<keyword evidence="8 12" id="KW-0067">ATP-binding</keyword>
<keyword evidence="7 12" id="KW-0418">Kinase</keyword>
<dbReference type="SUPFAM" id="SSF53613">
    <property type="entry name" value="Ribokinase-like"/>
    <property type="match status" value="1"/>
</dbReference>
<dbReference type="Gene3D" id="3.40.1190.20">
    <property type="match status" value="1"/>
</dbReference>
<evidence type="ECO:0000256" key="7">
    <source>
        <dbReference type="ARBA" id="ARBA00022777"/>
    </source>
</evidence>
<feature type="binding site" evidence="12">
    <location>
        <begin position="11"/>
        <end position="13"/>
    </location>
    <ligand>
        <name>substrate</name>
    </ligand>
</feature>
<reference evidence="14" key="1">
    <citation type="journal article" date="2014" name="Int. J. Syst. Evol. Microbiol.">
        <title>Complete genome sequence of Corynebacterium casei LMG S-19264T (=DSM 44701T), isolated from a smear-ripened cheese.</title>
        <authorList>
            <consortium name="US DOE Joint Genome Institute (JGI-PGF)"/>
            <person name="Walter F."/>
            <person name="Albersmeier A."/>
            <person name="Kalinowski J."/>
            <person name="Ruckert C."/>
        </authorList>
    </citation>
    <scope>NUCLEOTIDE SEQUENCE</scope>
    <source>
        <strain evidence="14">CGMCC 1.12214</strain>
    </source>
</reference>
<feature type="active site" description="Proton acceptor" evidence="12">
    <location>
        <position position="243"/>
    </location>
</feature>
<keyword evidence="15" id="KW-1185">Reference proteome</keyword>
<comment type="caution">
    <text evidence="12">Lacks conserved residue(s) required for the propagation of feature annotation.</text>
</comment>
<dbReference type="InterPro" id="IPR002139">
    <property type="entry name" value="Ribo/fructo_kinase"/>
</dbReference>
<dbReference type="GO" id="GO:0046872">
    <property type="term" value="F:metal ion binding"/>
    <property type="evidence" value="ECO:0007669"/>
    <property type="project" value="UniProtKB-KW"/>
</dbReference>